<evidence type="ECO:0000313" key="3">
    <source>
        <dbReference type="Proteomes" id="UP001596112"/>
    </source>
</evidence>
<gene>
    <name evidence="2" type="ORF">ACFQGO_07480</name>
</gene>
<proteinExistence type="predicted"/>
<accession>A0ABW1B3A6</accession>
<reference evidence="3" key="1">
    <citation type="journal article" date="2019" name="Int. J. Syst. Evol. Microbiol.">
        <title>The Global Catalogue of Microorganisms (GCM) 10K type strain sequencing project: providing services to taxonomists for standard genome sequencing and annotation.</title>
        <authorList>
            <consortium name="The Broad Institute Genomics Platform"/>
            <consortium name="The Broad Institute Genome Sequencing Center for Infectious Disease"/>
            <person name="Wu L."/>
            <person name="Ma J."/>
        </authorList>
    </citation>
    <scope>NUCLEOTIDE SEQUENCE [LARGE SCALE GENOMIC DNA]</scope>
    <source>
        <strain evidence="3">JCM 9918</strain>
    </source>
</reference>
<keyword evidence="3" id="KW-1185">Reference proteome</keyword>
<protein>
    <submittedName>
        <fullName evidence="2">Uncharacterized protein</fullName>
    </submittedName>
</protein>
<feature type="compositionally biased region" description="Low complexity" evidence="1">
    <location>
        <begin position="28"/>
        <end position="46"/>
    </location>
</feature>
<feature type="region of interest" description="Disordered" evidence="1">
    <location>
        <begin position="25"/>
        <end position="52"/>
    </location>
</feature>
<dbReference type="RefSeq" id="WP_272168961.1">
    <property type="nucleotide sequence ID" value="NZ_JAQOSL010000006.1"/>
</dbReference>
<dbReference type="EMBL" id="JBHSNZ010000004">
    <property type="protein sequence ID" value="MFC5807351.1"/>
    <property type="molecule type" value="Genomic_DNA"/>
</dbReference>
<sequence>MTVSIIHAFARWILGVLAPGTGRRRAGTRTAGRTFARMPEAPGAAAPWPPVRRSPYGLEEPLPGEATAVVRPYVVLAERERALECERARQRRRRVAMVLAADFGIDLDLHVMGAGAVAG</sequence>
<name>A0ABW1B3A6_9ACTN</name>
<evidence type="ECO:0000256" key="1">
    <source>
        <dbReference type="SAM" id="MobiDB-lite"/>
    </source>
</evidence>
<dbReference type="Proteomes" id="UP001596112">
    <property type="component" value="Unassembled WGS sequence"/>
</dbReference>
<comment type="caution">
    <text evidence="2">The sequence shown here is derived from an EMBL/GenBank/DDBJ whole genome shotgun (WGS) entry which is preliminary data.</text>
</comment>
<evidence type="ECO:0000313" key="2">
    <source>
        <dbReference type="EMBL" id="MFC5807351.1"/>
    </source>
</evidence>
<organism evidence="2 3">
    <name type="scientific">Streptomyces heilongjiangensis</name>
    <dbReference type="NCBI Taxonomy" id="945052"/>
    <lineage>
        <taxon>Bacteria</taxon>
        <taxon>Bacillati</taxon>
        <taxon>Actinomycetota</taxon>
        <taxon>Actinomycetes</taxon>
        <taxon>Kitasatosporales</taxon>
        <taxon>Streptomycetaceae</taxon>
        <taxon>Streptomyces</taxon>
    </lineage>
</organism>